<dbReference type="GO" id="GO:0055085">
    <property type="term" value="P:transmembrane transport"/>
    <property type="evidence" value="ECO:0007669"/>
    <property type="project" value="InterPro"/>
</dbReference>
<dbReference type="SUPFAM" id="SSF103506">
    <property type="entry name" value="Mitochondrial carrier"/>
    <property type="match status" value="1"/>
</dbReference>
<dbReference type="GO" id="GO:0046872">
    <property type="term" value="F:metal ion binding"/>
    <property type="evidence" value="ECO:0007669"/>
    <property type="project" value="UniProtKB-KW"/>
</dbReference>
<dbReference type="Pfam" id="PF00153">
    <property type="entry name" value="Mito_carr"/>
    <property type="match status" value="2"/>
</dbReference>
<evidence type="ECO:0000256" key="9">
    <source>
        <dbReference type="ARBA" id="ARBA00022741"/>
    </source>
</evidence>
<dbReference type="HAMAP" id="MF_01966">
    <property type="entry name" value="NADHX_epimerase"/>
    <property type="match status" value="1"/>
</dbReference>
<feature type="binding site" evidence="15">
    <location>
        <begin position="69"/>
        <end position="73"/>
    </location>
    <ligand>
        <name>(6S)-NADPHX</name>
        <dbReference type="ChEBI" id="CHEBI:64076"/>
    </ligand>
</feature>
<evidence type="ECO:0000256" key="15">
    <source>
        <dbReference type="HAMAP-Rule" id="MF_03159"/>
    </source>
</evidence>
<keyword evidence="9 15" id="KW-0547">Nucleotide-binding</keyword>
<feature type="domain" description="YjeF N-terminal" evidence="18">
    <location>
        <begin position="17"/>
        <end position="218"/>
    </location>
</feature>
<evidence type="ECO:0000313" key="19">
    <source>
        <dbReference type="EMBL" id="CAJ1379277.1"/>
    </source>
</evidence>
<dbReference type="GO" id="GO:0016020">
    <property type="term" value="C:membrane"/>
    <property type="evidence" value="ECO:0007669"/>
    <property type="project" value="UniProtKB-SubCell"/>
</dbReference>
<dbReference type="SUPFAM" id="SSF64153">
    <property type="entry name" value="YjeF N-terminal domain-like"/>
    <property type="match status" value="1"/>
</dbReference>
<evidence type="ECO:0000256" key="11">
    <source>
        <dbReference type="ARBA" id="ARBA00022958"/>
    </source>
</evidence>
<feature type="binding site" evidence="15">
    <location>
        <position position="165"/>
    </location>
    <ligand>
        <name>(6S)-NADPHX</name>
        <dbReference type="ChEBI" id="CHEBI:64076"/>
    </ligand>
</feature>
<keyword evidence="11 15" id="KW-0630">Potassium</keyword>
<evidence type="ECO:0000256" key="12">
    <source>
        <dbReference type="ARBA" id="ARBA00023027"/>
    </source>
</evidence>
<comment type="caution">
    <text evidence="19">The sequence shown here is derived from an EMBL/GenBank/DDBJ whole genome shotgun (WGS) entry which is preliminary data.</text>
</comment>
<keyword evidence="12 15" id="KW-0520">NAD</keyword>
<dbReference type="Gene3D" id="3.40.50.10260">
    <property type="entry name" value="YjeF N-terminal domain"/>
    <property type="match status" value="1"/>
</dbReference>
<dbReference type="Proteomes" id="UP001178507">
    <property type="component" value="Unassembled WGS sequence"/>
</dbReference>
<dbReference type="InterPro" id="IPR023395">
    <property type="entry name" value="MCP_dom_sf"/>
</dbReference>
<keyword evidence="8" id="KW-0677">Repeat</keyword>
<comment type="function">
    <text evidence="15">Catalyzes the epimerization of the S- and R-forms of NAD(P)HX, a damaged form of NAD(P)H that is a result of enzymatic or heat-dependent hydration. This is a prerequisite for the S-specific NAD(P)H-hydrate dehydratase to allow the repair of both epimers of NAD(P)HX.</text>
</comment>
<dbReference type="PROSITE" id="PS51385">
    <property type="entry name" value="YJEF_N"/>
    <property type="match status" value="1"/>
</dbReference>
<proteinExistence type="inferred from homology"/>
<comment type="catalytic activity">
    <reaction evidence="2 15">
        <text>(6R)-NADPHX = (6S)-NADPHX</text>
        <dbReference type="Rhea" id="RHEA:32227"/>
        <dbReference type="ChEBI" id="CHEBI:64076"/>
        <dbReference type="ChEBI" id="CHEBI:64077"/>
        <dbReference type="EC" id="5.1.99.6"/>
    </reaction>
</comment>
<dbReference type="AlphaFoldDB" id="A0AA36MPE4"/>
<comment type="subcellular location">
    <subcellularLocation>
        <location evidence="3">Membrane</location>
        <topology evidence="3">Multi-pass membrane protein</topology>
    </subcellularLocation>
</comment>
<dbReference type="GO" id="GO:0005739">
    <property type="term" value="C:mitochondrion"/>
    <property type="evidence" value="ECO:0007669"/>
    <property type="project" value="TreeGrafter"/>
</dbReference>
<dbReference type="InterPro" id="IPR002067">
    <property type="entry name" value="MCP"/>
</dbReference>
<dbReference type="GO" id="GO:0000166">
    <property type="term" value="F:nucleotide binding"/>
    <property type="evidence" value="ECO:0007669"/>
    <property type="project" value="UniProtKB-KW"/>
</dbReference>
<dbReference type="PRINTS" id="PR00926">
    <property type="entry name" value="MITOCARRIER"/>
</dbReference>
<feature type="repeat" description="Solcar" evidence="16">
    <location>
        <begin position="289"/>
        <end position="376"/>
    </location>
</feature>
<comment type="similarity">
    <text evidence="15">Belongs to the NnrE/AIBP family.</text>
</comment>
<evidence type="ECO:0000256" key="17">
    <source>
        <dbReference type="RuleBase" id="RU000488"/>
    </source>
</evidence>
<gene>
    <name evidence="19" type="ORF">EVOR1521_LOCUS7562</name>
</gene>
<sequence>MEDREGACGRLLNQEEAIAVDEELMASPGFSVDQLMELAGLSVACAVVSAFPKKEYGAKPVLLVCGPGNNGGDGLVAARHLVHFGYEPHVVYPKPNEKQQLFVNLVTQLKQLSVPMEAALPESMERYCTVVDAIFGFSFKGAVRAPFDEILRKISGAGLPVVSVDIPSGWDVEKDDGATAAADADRRLFFGVLLAHGYARVLSKLASAPLERIKVCRQVGLRAAEPRAGSGLMACFQDVISSQGYRGLWRGAFTHCTASILGGIARLSALKTTQMWVMPGGNRHYQGFEGYLRRCSFLYVSGAGALMLVYPLDVAYTNLAADTGRQQQFRGAWHFLRETQRTRGILSLYRGLPLCLFTALPYICLATGLHDLLAPWLLKQMGHRPTVDHKSLQPGDLFWLVRNAAPAHLYPWNLVVGAASGFVAQTVTYPLDTLRRRWQFVSAGPTLKDSASLTDCAKSMYAAGGIRRFYDGVALNSLKLVPELLALWFADGREGDCSERFAARAVARNELNLRQSMGWQLCQRSDNNLSSFAGHGVKQ</sequence>
<comment type="similarity">
    <text evidence="17">Belongs to the mitochondrial carrier (TC 2.A.29) family.</text>
</comment>
<dbReference type="NCBIfam" id="TIGR00197">
    <property type="entry name" value="yjeF_nterm"/>
    <property type="match status" value="1"/>
</dbReference>
<evidence type="ECO:0000259" key="18">
    <source>
        <dbReference type="PROSITE" id="PS51385"/>
    </source>
</evidence>
<dbReference type="PANTHER" id="PTHR13232">
    <property type="entry name" value="NAD(P)H-HYDRATE EPIMERASE"/>
    <property type="match status" value="1"/>
</dbReference>
<keyword evidence="14 15" id="KW-0413">Isomerase</keyword>
<evidence type="ECO:0000256" key="13">
    <source>
        <dbReference type="ARBA" id="ARBA00023136"/>
    </source>
</evidence>
<evidence type="ECO:0000256" key="3">
    <source>
        <dbReference type="ARBA" id="ARBA00004141"/>
    </source>
</evidence>
<dbReference type="PROSITE" id="PS50920">
    <property type="entry name" value="SOLCAR"/>
    <property type="match status" value="3"/>
</dbReference>
<dbReference type="EC" id="5.1.99.6" evidence="4 15"/>
<dbReference type="InterPro" id="IPR004443">
    <property type="entry name" value="YjeF_N_dom"/>
</dbReference>
<dbReference type="GO" id="GO:0052856">
    <property type="term" value="F:NAD(P)HX epimerase activity"/>
    <property type="evidence" value="ECO:0007669"/>
    <property type="project" value="UniProtKB-UniRule"/>
</dbReference>
<comment type="caution">
    <text evidence="15">Lacks conserved residue(s) required for the propagation of feature annotation.</text>
</comment>
<keyword evidence="20" id="KW-1185">Reference proteome</keyword>
<feature type="repeat" description="Solcar" evidence="16">
    <location>
        <begin position="408"/>
        <end position="497"/>
    </location>
</feature>
<dbReference type="PANTHER" id="PTHR13232:SF10">
    <property type="entry name" value="NAD(P)H-HYDRATE EPIMERASE"/>
    <property type="match status" value="1"/>
</dbReference>
<keyword evidence="13 16" id="KW-0472">Membrane</keyword>
<evidence type="ECO:0000256" key="2">
    <source>
        <dbReference type="ARBA" id="ARBA00000909"/>
    </source>
</evidence>
<feature type="binding site" evidence="15">
    <location>
        <position position="168"/>
    </location>
    <ligand>
        <name>K(+)</name>
        <dbReference type="ChEBI" id="CHEBI:29103"/>
    </ligand>
</feature>
<accession>A0AA36MPE4</accession>
<dbReference type="InterPro" id="IPR032976">
    <property type="entry name" value="YJEFN_prot_NAXE-like"/>
</dbReference>
<evidence type="ECO:0000313" key="20">
    <source>
        <dbReference type="Proteomes" id="UP001178507"/>
    </source>
</evidence>
<comment type="cofactor">
    <cofactor evidence="15">
        <name>K(+)</name>
        <dbReference type="ChEBI" id="CHEBI:29103"/>
    </cofactor>
    <text evidence="15">Binds 1 potassium ion per subunit.</text>
</comment>
<evidence type="ECO:0000256" key="6">
    <source>
        <dbReference type="ARBA" id="ARBA00022692"/>
    </source>
</evidence>
<dbReference type="EMBL" id="CAUJNA010000613">
    <property type="protein sequence ID" value="CAJ1379277.1"/>
    <property type="molecule type" value="Genomic_DNA"/>
</dbReference>
<evidence type="ECO:0000256" key="1">
    <source>
        <dbReference type="ARBA" id="ARBA00000013"/>
    </source>
</evidence>
<name>A0AA36MPE4_9DINO</name>
<dbReference type="InterPro" id="IPR036652">
    <property type="entry name" value="YjeF_N_dom_sf"/>
</dbReference>
<feature type="binding site" evidence="15">
    <location>
        <begin position="136"/>
        <end position="142"/>
    </location>
    <ligand>
        <name>(6S)-NADPHX</name>
        <dbReference type="ChEBI" id="CHEBI:64076"/>
    </ligand>
</feature>
<reference evidence="19" key="1">
    <citation type="submission" date="2023-08" db="EMBL/GenBank/DDBJ databases">
        <authorList>
            <person name="Chen Y."/>
            <person name="Shah S."/>
            <person name="Dougan E. K."/>
            <person name="Thang M."/>
            <person name="Chan C."/>
        </authorList>
    </citation>
    <scope>NUCLEOTIDE SEQUENCE</scope>
</reference>
<feature type="binding site" evidence="15">
    <location>
        <position position="70"/>
    </location>
    <ligand>
        <name>K(+)</name>
        <dbReference type="ChEBI" id="CHEBI:29103"/>
    </ligand>
</feature>
<dbReference type="InterPro" id="IPR018108">
    <property type="entry name" value="MCP_transmembrane"/>
</dbReference>
<evidence type="ECO:0000256" key="10">
    <source>
        <dbReference type="ARBA" id="ARBA00022857"/>
    </source>
</evidence>
<dbReference type="Pfam" id="PF03853">
    <property type="entry name" value="YjeF_N"/>
    <property type="match status" value="1"/>
</dbReference>
<evidence type="ECO:0000256" key="4">
    <source>
        <dbReference type="ARBA" id="ARBA00012228"/>
    </source>
</evidence>
<evidence type="ECO:0000256" key="16">
    <source>
        <dbReference type="PROSITE-ProRule" id="PRU00282"/>
    </source>
</evidence>
<keyword evidence="7 15" id="KW-0479">Metal-binding</keyword>
<organism evidence="19 20">
    <name type="scientific">Effrenium voratum</name>
    <dbReference type="NCBI Taxonomy" id="2562239"/>
    <lineage>
        <taxon>Eukaryota</taxon>
        <taxon>Sar</taxon>
        <taxon>Alveolata</taxon>
        <taxon>Dinophyceae</taxon>
        <taxon>Suessiales</taxon>
        <taxon>Symbiodiniaceae</taxon>
        <taxon>Effrenium</taxon>
    </lineage>
</organism>
<keyword evidence="10" id="KW-0521">NADP</keyword>
<evidence type="ECO:0000256" key="5">
    <source>
        <dbReference type="ARBA" id="ARBA00022448"/>
    </source>
</evidence>
<evidence type="ECO:0000256" key="14">
    <source>
        <dbReference type="ARBA" id="ARBA00023235"/>
    </source>
</evidence>
<feature type="binding site" evidence="15">
    <location>
        <position position="132"/>
    </location>
    <ligand>
        <name>K(+)</name>
        <dbReference type="ChEBI" id="CHEBI:29103"/>
    </ligand>
</feature>
<keyword evidence="6 16" id="KW-0812">Transmembrane</keyword>
<evidence type="ECO:0000256" key="8">
    <source>
        <dbReference type="ARBA" id="ARBA00022737"/>
    </source>
</evidence>
<protein>
    <recommendedName>
        <fullName evidence="4 15">NAD(P)H-hydrate epimerase</fullName>
        <ecNumber evidence="4 15">5.1.99.6</ecNumber>
    </recommendedName>
    <alternativeName>
        <fullName evidence="15">NAD(P)HX epimerase</fullName>
    </alternativeName>
</protein>
<feature type="repeat" description="Solcar" evidence="16">
    <location>
        <begin position="187"/>
        <end position="276"/>
    </location>
</feature>
<evidence type="ECO:0000256" key="7">
    <source>
        <dbReference type="ARBA" id="ARBA00022723"/>
    </source>
</evidence>
<comment type="catalytic activity">
    <reaction evidence="1 15">
        <text>(6R)-NADHX = (6S)-NADHX</text>
        <dbReference type="Rhea" id="RHEA:32215"/>
        <dbReference type="ChEBI" id="CHEBI:64074"/>
        <dbReference type="ChEBI" id="CHEBI:64075"/>
        <dbReference type="EC" id="5.1.99.6"/>
    </reaction>
</comment>
<keyword evidence="5 17" id="KW-0813">Transport</keyword>